<dbReference type="RefSeq" id="WP_205278090.1">
    <property type="nucleotide sequence ID" value="NZ_JAFFPU010000006.1"/>
</dbReference>
<reference evidence="5 6" key="1">
    <citation type="submission" date="2021-02" db="EMBL/GenBank/DDBJ databases">
        <title>Leptospira ainlahdjerensis sp. nov., Leptospira ainazelensis sp. nov., Leptospira abararensis sp. nov. and Leptospira chreensis sp. nov., four new species isolated from water sources in Algeria.</title>
        <authorList>
            <person name="Amara Korba A."/>
            <person name="Kainiu M."/>
            <person name="Vincent A.T."/>
            <person name="Mariet J.-F."/>
            <person name="Veyrier F.J."/>
            <person name="Goarant C."/>
            <person name="Picardeau M."/>
        </authorList>
    </citation>
    <scope>NUCLEOTIDE SEQUENCE [LARGE SCALE GENOMIC DNA]</scope>
    <source>
        <strain evidence="5 6">201903070</strain>
    </source>
</reference>
<dbReference type="PROSITE" id="PS51192">
    <property type="entry name" value="HELICASE_ATP_BIND_1"/>
    <property type="match status" value="1"/>
</dbReference>
<dbReference type="Gene3D" id="3.40.50.300">
    <property type="entry name" value="P-loop containing nucleotide triphosphate hydrolases"/>
    <property type="match status" value="1"/>
</dbReference>
<keyword evidence="5" id="KW-0067">ATP-binding</keyword>
<feature type="region of interest" description="Disordered" evidence="2">
    <location>
        <begin position="603"/>
        <end position="624"/>
    </location>
</feature>
<dbReference type="PANTHER" id="PTHR45766:SF6">
    <property type="entry name" value="SWI_SNF-RELATED MATRIX-ASSOCIATED ACTIN-DEPENDENT REGULATOR OF CHROMATIN SUBFAMILY A-LIKE PROTEIN 1"/>
    <property type="match status" value="1"/>
</dbReference>
<keyword evidence="5" id="KW-0347">Helicase</keyword>
<evidence type="ECO:0000256" key="2">
    <source>
        <dbReference type="SAM" id="MobiDB-lite"/>
    </source>
</evidence>
<dbReference type="InterPro" id="IPR049730">
    <property type="entry name" value="SNF2/RAD54-like_C"/>
</dbReference>
<dbReference type="GO" id="GO:0004386">
    <property type="term" value="F:helicase activity"/>
    <property type="evidence" value="ECO:0007669"/>
    <property type="project" value="UniProtKB-KW"/>
</dbReference>
<comment type="caution">
    <text evidence="5">The sequence shown here is derived from an EMBL/GenBank/DDBJ whole genome shotgun (WGS) entry which is preliminary data.</text>
</comment>
<dbReference type="InterPro" id="IPR025202">
    <property type="entry name" value="PLD-like_dom"/>
</dbReference>
<evidence type="ECO:0000313" key="5">
    <source>
        <dbReference type="EMBL" id="MBM9575894.1"/>
    </source>
</evidence>
<dbReference type="PROSITE" id="PS51194">
    <property type="entry name" value="HELICASE_CTER"/>
    <property type="match status" value="1"/>
</dbReference>
<organism evidence="5 6">
    <name type="scientific">Leptospira ainlahdjerensis</name>
    <dbReference type="NCBI Taxonomy" id="2810033"/>
    <lineage>
        <taxon>Bacteria</taxon>
        <taxon>Pseudomonadati</taxon>
        <taxon>Spirochaetota</taxon>
        <taxon>Spirochaetia</taxon>
        <taxon>Leptospirales</taxon>
        <taxon>Leptospiraceae</taxon>
        <taxon>Leptospira</taxon>
    </lineage>
</organism>
<evidence type="ECO:0000259" key="4">
    <source>
        <dbReference type="PROSITE" id="PS51194"/>
    </source>
</evidence>
<evidence type="ECO:0000259" key="3">
    <source>
        <dbReference type="PROSITE" id="PS51192"/>
    </source>
</evidence>
<dbReference type="Proteomes" id="UP000724686">
    <property type="component" value="Unassembled WGS sequence"/>
</dbReference>
<dbReference type="Pfam" id="PF13091">
    <property type="entry name" value="PLDc_2"/>
    <property type="match status" value="1"/>
</dbReference>
<evidence type="ECO:0000256" key="1">
    <source>
        <dbReference type="ARBA" id="ARBA00022801"/>
    </source>
</evidence>
<dbReference type="Pfam" id="PF04851">
    <property type="entry name" value="ResIII"/>
    <property type="match status" value="1"/>
</dbReference>
<dbReference type="PANTHER" id="PTHR45766">
    <property type="entry name" value="DNA ANNEALING HELICASE AND ENDONUCLEASE ZRANB3 FAMILY MEMBER"/>
    <property type="match status" value="1"/>
</dbReference>
<dbReference type="EMBL" id="JAFFPU010000006">
    <property type="protein sequence ID" value="MBM9575894.1"/>
    <property type="molecule type" value="Genomic_DNA"/>
</dbReference>
<dbReference type="InterPro" id="IPR014001">
    <property type="entry name" value="Helicase_ATP-bd"/>
</dbReference>
<feature type="domain" description="Helicase ATP-binding" evidence="3">
    <location>
        <begin position="266"/>
        <end position="417"/>
    </location>
</feature>
<keyword evidence="6" id="KW-1185">Reference proteome</keyword>
<dbReference type="SMART" id="SM00490">
    <property type="entry name" value="HELICc"/>
    <property type="match status" value="1"/>
</dbReference>
<protein>
    <submittedName>
        <fullName evidence="5">DEAD/DEAH box helicase family protein</fullName>
    </submittedName>
</protein>
<sequence length="1145" mass="131392">MEFPAIIDNNNEDSQLATVLNRFLLPYAKNINAAVGYFYFSGFDLIAPGLLQNPRFQNLDSILENSIRIIMSPRTDKYTAKLLNAGYQLSADDQVRDIIGQIESDIAGRDLTNVTFFLELLKRKILNIKLYTEDFFHAKAYLAELSLQNGTHYHSIVGSSNFSESGFTDNRELNLTNSDKLHYDHLLNWFEKIWDSSTVDLNESLIQIVDAERRGRANDRPSSIALSPFELYLFLIQHYLGQLTKDRLEKTDLLAEFQQVGAENVLGKLEILGGAIVSDSVGLGKTFTAGEVIRRFREKENRVLIVAPPTLIPQWKETLETYFNIPESDSVQFLSQGKLSQEREDDFQTFKAGKEFGLIVIDEAHRARNRDTLLYQNLRKLQPQNLSQRSAILLLTATPFNNSIRDLQNLVNLCTTDAKLYAAGFSPNAFDKFHEKIKSLKSEKNISSLSSDAEFQKSIQEIRNLLNGIMLLRMRSSIKKNYKNLTVAGKALEFQDPEVKRLNYSYLSNHHDIFKELGSFLEKLHLPHIILSNPKAGKTLSYLYVLLLYKRIESSLYSFYTSLLNIIQKEKELLKELESGDSIEDLLRKYNRYRLQSEIIESDESSPLFEDPSESDEEENEKNSTLEFTAVEVRSWIENDILEISSFIERHLKPLQKDPEKPISLVDPKLGTFVQTLKSARFRKCMTFTEYKDTAKYLEYHLKNTESGPGNFRIEMVTSGDPELKQKLSRFAPRGQRAEISPEDELDVLIATDVLAEGVNLQDADLLVNFDLPWNPMRIVQRVGRVNRIGSENRVTVLNMTPDDEVLNGFLKLLDILSSKVEQVAILLGKEMAILSSEDEHIDVREIGEEIQTIRNAGSVDELEDLSHKTSVFNGIEGETEEDHFRSRLQFSAVKNRIRPEDFDIIPETNQTRSYYTVFSEKPNAAYVLYEIFGRRGNHKDLLSRHWILSSQDELKEEFPYPFIDATISSNSSMQGSRTIQLNELENKADQEFNRILEERKNRFKPGAAGRNLRQIKAKIQSLVIAIIDSILKKNGQQSLTFQEQDETFISEMDRLKGNGLEIVQEIRDIFGRHPFSNAQLTYLRNQFKKMGINPDMSVSSVQYKDFAQVLADFYDNHIISEPTLRGTIYKRDEIIGKRILTIFL</sequence>
<dbReference type="Gene3D" id="3.30.870.10">
    <property type="entry name" value="Endonuclease Chain A"/>
    <property type="match status" value="1"/>
</dbReference>
<feature type="domain" description="Helicase C-terminal" evidence="4">
    <location>
        <begin position="669"/>
        <end position="832"/>
    </location>
</feature>
<dbReference type="SUPFAM" id="SSF56024">
    <property type="entry name" value="Phospholipase D/nuclease"/>
    <property type="match status" value="1"/>
</dbReference>
<gene>
    <name evidence="5" type="ORF">JWG45_01890</name>
</gene>
<feature type="compositionally biased region" description="Acidic residues" evidence="2">
    <location>
        <begin position="611"/>
        <end position="620"/>
    </location>
</feature>
<dbReference type="InterPro" id="IPR027417">
    <property type="entry name" value="P-loop_NTPase"/>
</dbReference>
<dbReference type="SUPFAM" id="SSF52540">
    <property type="entry name" value="P-loop containing nucleoside triphosphate hydrolases"/>
    <property type="match status" value="1"/>
</dbReference>
<keyword evidence="5" id="KW-0547">Nucleotide-binding</keyword>
<dbReference type="Pfam" id="PF00271">
    <property type="entry name" value="Helicase_C"/>
    <property type="match status" value="1"/>
</dbReference>
<keyword evidence="1" id="KW-0378">Hydrolase</keyword>
<evidence type="ECO:0000313" key="6">
    <source>
        <dbReference type="Proteomes" id="UP000724686"/>
    </source>
</evidence>
<dbReference type="SMART" id="SM00487">
    <property type="entry name" value="DEXDc"/>
    <property type="match status" value="1"/>
</dbReference>
<dbReference type="CDD" id="cd18793">
    <property type="entry name" value="SF2_C_SNF"/>
    <property type="match status" value="1"/>
</dbReference>
<dbReference type="InterPro" id="IPR038718">
    <property type="entry name" value="SNF2-like_sf"/>
</dbReference>
<dbReference type="InterPro" id="IPR006935">
    <property type="entry name" value="Helicase/UvrB_N"/>
</dbReference>
<proteinExistence type="predicted"/>
<accession>A0ABS2U698</accession>
<dbReference type="InterPro" id="IPR001650">
    <property type="entry name" value="Helicase_C-like"/>
</dbReference>
<dbReference type="Gene3D" id="3.40.50.10810">
    <property type="entry name" value="Tandem AAA-ATPase domain"/>
    <property type="match status" value="1"/>
</dbReference>
<name>A0ABS2U698_9LEPT</name>